<feature type="compositionally biased region" description="Acidic residues" evidence="1">
    <location>
        <begin position="730"/>
        <end position="750"/>
    </location>
</feature>
<evidence type="ECO:0000313" key="4">
    <source>
        <dbReference type="Proteomes" id="UP000783934"/>
    </source>
</evidence>
<proteinExistence type="predicted"/>
<keyword evidence="4" id="KW-1185">Reference proteome</keyword>
<gene>
    <name evidence="3" type="ORF">GGR41_002190</name>
</gene>
<dbReference type="Proteomes" id="UP000783934">
    <property type="component" value="Unassembled WGS sequence"/>
</dbReference>
<evidence type="ECO:0000259" key="2">
    <source>
        <dbReference type="Pfam" id="PF07088"/>
    </source>
</evidence>
<dbReference type="EMBL" id="JAATIZ010000004">
    <property type="protein sequence ID" value="NJB65935.1"/>
    <property type="molecule type" value="Genomic_DNA"/>
</dbReference>
<dbReference type="SUPFAM" id="SSF52540">
    <property type="entry name" value="P-loop containing nucleoside triphosphate hydrolases"/>
    <property type="match status" value="1"/>
</dbReference>
<feature type="domain" description="GvpD P-loop" evidence="2">
    <location>
        <begin position="69"/>
        <end position="118"/>
    </location>
</feature>
<sequence>MEPLQSKEKKTVIDLANSANARSFASDEDAFIQTKVYNALEELIDQGLSATNTLNRGRESYQPPCESVRFYEERGHYSVLINGSRGSGKTTFALTALQKLQEKQDKKYISLGVLDPTLVDSREHVLLAVISKIKKEVINRTHHSRYPHSEPLSIFSKNVDPLAEWRSCLESLARGLRELRDVDKKINSDVVWEDAVTILGEGLADIDAGLSLNQRLHTFIDKSLQVLQANAFLLVLDDIDTFFESGWPALEALRKYLTSPKLITIVCGDLRLYETLIRKNQWSQIGDLAVKFENTEQSRKQHEQMVYELTEQYMLKVLPAERRLDLITLAELEDALVRRQGKEELLLNDLIGDMLQQSFGVARNSEEGRLFHSYFFQKPLRLVIQLLQCLSKEGVIPLEAGPSVFAEWAYSHSGESSIFQHIKGRAMLIQEVLLLMYKSELLIDDLELLPCHINTRKNAGAAALSRLLYELFSLQPAAGLDYMLRGGMARQALYYAGDKGEGRPKDELIMHVLGSSTGDELLSVTRHWASVVVHGLSNASARVLSLGTIQLISEGRTRKNRSKAALTNLYRTRLPELVRAYVRLEKDKSIFSEKSKHEALARGMRYLAHYYERHEIAENRRHYAISPVDLQDILKNENLGGLAQLIGVVVSEVSQNGNHYYRASVFNLMACVSMLLRLPFAQNEITEDRLRRLVAQLLHRVGQIRTFPVPVSFTLLEQKPTETAKNNVASDDDEEDDLESEDVGSDQEEVEGQDYVAEVTKWLWEHKESATEGVKRTFNYPAFVWSRIWQRFYHTIERYEEKIPTHLRYLGVMLHRQIVVFLNAALVEEYRYLVSLNEIQEDPEKQITLNNPTHEDKVYIANFKKIKELEVSLPLHQVLRSSPILIPFLSQSLLKTDSSDEVEVSWSYVKAQSETRLSDLLNMIPLANDQLRSLPTFWTHADLRKEVLSDPEIKGIIRGRSELSKSKVSAEDYKRFILDHFAGSATDSETIEMLKEIIEQSSGDESTKKSKMD</sequence>
<name>A0ABX0WT29_9BURK</name>
<dbReference type="Pfam" id="PF07088">
    <property type="entry name" value="GvpD_P-loop"/>
    <property type="match status" value="1"/>
</dbReference>
<feature type="region of interest" description="Disordered" evidence="1">
    <location>
        <begin position="722"/>
        <end position="750"/>
    </location>
</feature>
<dbReference type="InterPro" id="IPR027417">
    <property type="entry name" value="P-loop_NTPase"/>
</dbReference>
<comment type="caution">
    <text evidence="3">The sequence shown here is derived from an EMBL/GenBank/DDBJ whole genome shotgun (WGS) entry which is preliminary data.</text>
</comment>
<dbReference type="RefSeq" id="WP_167661855.1">
    <property type="nucleotide sequence ID" value="NZ_BMCQ01000005.1"/>
</dbReference>
<accession>A0ABX0WT29</accession>
<dbReference type="Gene3D" id="3.40.50.300">
    <property type="entry name" value="P-loop containing nucleotide triphosphate hydrolases"/>
    <property type="match status" value="1"/>
</dbReference>
<protein>
    <recommendedName>
        <fullName evidence="2">GvpD P-loop domain-containing protein</fullName>
    </recommendedName>
</protein>
<dbReference type="InterPro" id="IPR009788">
    <property type="entry name" value="GvpD_P-loop"/>
</dbReference>
<organism evidence="3 4">
    <name type="scientific">Paenalcaligenes hominis</name>
    <dbReference type="NCBI Taxonomy" id="643674"/>
    <lineage>
        <taxon>Bacteria</taxon>
        <taxon>Pseudomonadati</taxon>
        <taxon>Pseudomonadota</taxon>
        <taxon>Betaproteobacteria</taxon>
        <taxon>Burkholderiales</taxon>
        <taxon>Alcaligenaceae</taxon>
        <taxon>Paenalcaligenes</taxon>
    </lineage>
</organism>
<evidence type="ECO:0000256" key="1">
    <source>
        <dbReference type="SAM" id="MobiDB-lite"/>
    </source>
</evidence>
<reference evidence="3 4" key="1">
    <citation type="submission" date="2020-03" db="EMBL/GenBank/DDBJ databases">
        <title>Genomic Encyclopedia of Type Strains, Phase IV (KMG-IV): sequencing the most valuable type-strain genomes for metagenomic binning, comparative biology and taxonomic classification.</title>
        <authorList>
            <person name="Goeker M."/>
        </authorList>
    </citation>
    <scope>NUCLEOTIDE SEQUENCE [LARGE SCALE GENOMIC DNA]</scope>
    <source>
        <strain evidence="3 4">DSM 26613</strain>
    </source>
</reference>
<evidence type="ECO:0000313" key="3">
    <source>
        <dbReference type="EMBL" id="NJB65935.1"/>
    </source>
</evidence>